<sequence>MEDPQKSLKELADIESLAEEILVDKAEIVALDARRNETRMGFRALTKTKKKKAWVAVGPLLIRMSTEKAKDLLQKDQLKSDTQVNKLRSNLKVKVNKLRDLEYQDPVPGFDLRALDKEEFSAVGQALGRRST</sequence>
<evidence type="ECO:0000313" key="4">
    <source>
        <dbReference type="EMBL" id="JAI55202.1"/>
    </source>
</evidence>
<dbReference type="PANTHER" id="PTHR21162:SF0">
    <property type="entry name" value="P53 AND DNA DAMAGE-REGULATED PROTEIN 1"/>
    <property type="match status" value="1"/>
</dbReference>
<protein>
    <submittedName>
        <fullName evidence="4">Putative p53 and dna damage-regulated protein</fullName>
    </submittedName>
</protein>
<dbReference type="GO" id="GO:0005737">
    <property type="term" value="C:cytoplasm"/>
    <property type="evidence" value="ECO:0007669"/>
    <property type="project" value="UniProtKB-SubCell"/>
</dbReference>
<evidence type="ECO:0000256" key="1">
    <source>
        <dbReference type="ARBA" id="ARBA00004496"/>
    </source>
</evidence>
<dbReference type="InterPro" id="IPR030482">
    <property type="entry name" value="PDRG1"/>
</dbReference>
<dbReference type="AlphaFoldDB" id="A0A0P4VRL5"/>
<comment type="subcellular location">
    <subcellularLocation>
        <location evidence="1">Cytoplasm</location>
    </subcellularLocation>
</comment>
<organism evidence="4">
    <name type="scientific">Rhodnius neglectus</name>
    <dbReference type="NCBI Taxonomy" id="72488"/>
    <lineage>
        <taxon>Eukaryota</taxon>
        <taxon>Metazoa</taxon>
        <taxon>Ecdysozoa</taxon>
        <taxon>Arthropoda</taxon>
        <taxon>Hexapoda</taxon>
        <taxon>Insecta</taxon>
        <taxon>Pterygota</taxon>
        <taxon>Neoptera</taxon>
        <taxon>Paraneoptera</taxon>
        <taxon>Hemiptera</taxon>
        <taxon>Heteroptera</taxon>
        <taxon>Panheteroptera</taxon>
        <taxon>Cimicomorpha</taxon>
        <taxon>Reduviidae</taxon>
        <taxon>Triatominae</taxon>
        <taxon>Rhodnius</taxon>
    </lineage>
</organism>
<dbReference type="EMBL" id="GDKW01001393">
    <property type="protein sequence ID" value="JAI55202.1"/>
    <property type="molecule type" value="mRNA"/>
</dbReference>
<proteinExistence type="evidence at transcript level"/>
<keyword evidence="3" id="KW-0143">Chaperone</keyword>
<evidence type="ECO:0000256" key="3">
    <source>
        <dbReference type="ARBA" id="ARBA00023186"/>
    </source>
</evidence>
<dbReference type="CDD" id="cd22860">
    <property type="entry name" value="PDRG1"/>
    <property type="match status" value="1"/>
</dbReference>
<keyword evidence="2" id="KW-0963">Cytoplasm</keyword>
<reference evidence="4" key="1">
    <citation type="journal article" date="2016" name="PLoS Negl. Trop. Dis.">
        <title>A Deep Insight into the Sialome of Rhodnius neglectus, a Vector of Chagas Disease.</title>
        <authorList>
            <person name="Santiago P.B."/>
            <person name="Assumpcao T.C."/>
            <person name="Araujo C.N."/>
            <person name="Bastos I.M."/>
            <person name="Neves D."/>
            <person name="Silva I.G."/>
            <person name="Charneau S."/>
            <person name="Queiroz R.M."/>
            <person name="Raiol T."/>
            <person name="Oliveira J.V."/>
            <person name="Sousa M.V."/>
            <person name="Calvo E."/>
            <person name="Ribeiro J.M."/>
            <person name="Santana J.M."/>
        </authorList>
    </citation>
    <scope>NUCLEOTIDE SEQUENCE</scope>
    <source>
        <tissue evidence="4">Salivary glands</tissue>
    </source>
</reference>
<evidence type="ECO:0000256" key="2">
    <source>
        <dbReference type="ARBA" id="ARBA00022490"/>
    </source>
</evidence>
<dbReference type="PANTHER" id="PTHR21162">
    <property type="entry name" value="P53 AND DNA DAMAGE-REGULATED PROTEIN"/>
    <property type="match status" value="1"/>
</dbReference>
<accession>A0A0P4VRL5</accession>
<name>A0A0P4VRL5_9HEMI</name>